<organism evidence="5 6">
    <name type="scientific">Pelomonas nitida</name>
    <dbReference type="NCBI Taxonomy" id="3299027"/>
    <lineage>
        <taxon>Bacteria</taxon>
        <taxon>Pseudomonadati</taxon>
        <taxon>Pseudomonadota</taxon>
        <taxon>Betaproteobacteria</taxon>
        <taxon>Burkholderiales</taxon>
        <taxon>Sphaerotilaceae</taxon>
        <taxon>Roseateles</taxon>
    </lineage>
</organism>
<dbReference type="Proteomes" id="UP001606305">
    <property type="component" value="Unassembled WGS sequence"/>
</dbReference>
<evidence type="ECO:0000313" key="5">
    <source>
        <dbReference type="EMBL" id="MFG6459772.1"/>
    </source>
</evidence>
<evidence type="ECO:0000256" key="2">
    <source>
        <dbReference type="ARBA" id="ARBA00022490"/>
    </source>
</evidence>
<reference evidence="5 6" key="1">
    <citation type="submission" date="2024-09" db="EMBL/GenBank/DDBJ databases">
        <title>Novel species of the genus Pelomonas and Roseateles isolated from streams.</title>
        <authorList>
            <person name="Lu H."/>
        </authorList>
    </citation>
    <scope>NUCLEOTIDE SEQUENCE [LARGE SCALE GENOMIC DNA]</scope>
    <source>
        <strain evidence="5 6">BYS96W</strain>
    </source>
</reference>
<proteinExistence type="inferred from homology"/>
<comment type="subunit">
    <text evidence="4">Interacts with the cytoplasmic NapA precursor.</text>
</comment>
<comment type="function">
    <text evidence="4">Chaperone for NapA, the catalytic subunit of the periplasmic nitrate reductase. It binds directly and specifically to the twin-arginine signal peptide of NapA, preventing premature interaction with the Tat translocase and premature export.</text>
</comment>
<dbReference type="HAMAP" id="MF_02200">
    <property type="entry name" value="NapD"/>
    <property type="match status" value="1"/>
</dbReference>
<sequence>MTDELHITSLVVHALPERCAQVRDVITTLADAQIHGTDANGKFVVTLEAPTSGAILDQVSQLQQTPGVIGVAMVYQHVEPLESLNTEIPHVDHTT</sequence>
<evidence type="ECO:0000256" key="1">
    <source>
        <dbReference type="ARBA" id="ARBA00004496"/>
    </source>
</evidence>
<dbReference type="PANTHER" id="PTHR38603">
    <property type="entry name" value="CHAPERONE NAPD"/>
    <property type="match status" value="1"/>
</dbReference>
<dbReference type="Pfam" id="PF03927">
    <property type="entry name" value="NapD"/>
    <property type="match status" value="1"/>
</dbReference>
<comment type="subcellular location">
    <subcellularLocation>
        <location evidence="1 4">Cytoplasm</location>
    </subcellularLocation>
</comment>
<evidence type="ECO:0000313" key="6">
    <source>
        <dbReference type="Proteomes" id="UP001606305"/>
    </source>
</evidence>
<evidence type="ECO:0000256" key="4">
    <source>
        <dbReference type="HAMAP-Rule" id="MF_02200"/>
    </source>
</evidence>
<dbReference type="Gene3D" id="3.30.70.920">
    <property type="match status" value="1"/>
</dbReference>
<evidence type="ECO:0000256" key="3">
    <source>
        <dbReference type="ARBA" id="ARBA00023186"/>
    </source>
</evidence>
<name>A0ABW7GCT5_9BURK</name>
<dbReference type="EMBL" id="JBIGIA010000030">
    <property type="protein sequence ID" value="MFG6459772.1"/>
    <property type="molecule type" value="Genomic_DNA"/>
</dbReference>
<accession>A0ABW7GCT5</accession>
<protein>
    <recommendedName>
        <fullName evidence="4">Chaperone NapD</fullName>
    </recommendedName>
    <alternativeName>
        <fullName evidence="4">NapA signal peptide-binding chaperone NapD</fullName>
    </alternativeName>
</protein>
<keyword evidence="6" id="KW-1185">Reference proteome</keyword>
<keyword evidence="3 4" id="KW-0143">Chaperone</keyword>
<comment type="caution">
    <text evidence="5">The sequence shown here is derived from an EMBL/GenBank/DDBJ whole genome shotgun (WGS) entry which is preliminary data.</text>
</comment>
<comment type="similarity">
    <text evidence="4">Belongs to the NapD family.</text>
</comment>
<dbReference type="PANTHER" id="PTHR38603:SF1">
    <property type="entry name" value="CHAPERONE NAPD"/>
    <property type="match status" value="1"/>
</dbReference>
<gene>
    <name evidence="4" type="primary">napD</name>
    <name evidence="5" type="ORF">ACG00X_23340</name>
</gene>
<dbReference type="RefSeq" id="WP_394492124.1">
    <property type="nucleotide sequence ID" value="NZ_JBIGIA010000030.1"/>
</dbReference>
<keyword evidence="2 4" id="KW-0963">Cytoplasm</keyword>
<dbReference type="InterPro" id="IPR005623">
    <property type="entry name" value="Chaperone_NapD_NO3_reduct"/>
</dbReference>